<reference evidence="1 2" key="1">
    <citation type="submission" date="2020-08" db="EMBL/GenBank/DDBJ databases">
        <title>Genomic Encyclopedia of Type Strains, Phase IV (KMG-IV): sequencing the most valuable type-strain genomes for metagenomic binning, comparative biology and taxonomic classification.</title>
        <authorList>
            <person name="Goeker M."/>
        </authorList>
    </citation>
    <scope>NUCLEOTIDE SEQUENCE [LARGE SCALE GENOMIC DNA]</scope>
    <source>
        <strain evidence="1 2">DSM 10633</strain>
    </source>
</reference>
<proteinExistence type="predicted"/>
<evidence type="ECO:0008006" key="3">
    <source>
        <dbReference type="Google" id="ProtNLM"/>
    </source>
</evidence>
<protein>
    <recommendedName>
        <fullName evidence="3">LysM domain-containing protein</fullName>
    </recommendedName>
</protein>
<dbReference type="EMBL" id="JACHGZ010000033">
    <property type="protein sequence ID" value="MBB5149982.1"/>
    <property type="molecule type" value="Genomic_DNA"/>
</dbReference>
<keyword evidence="2" id="KW-1185">Reference proteome</keyword>
<gene>
    <name evidence="1" type="ORF">HNR36_002381</name>
</gene>
<comment type="caution">
    <text evidence="1">The sequence shown here is derived from an EMBL/GenBank/DDBJ whole genome shotgun (WGS) entry which is preliminary data.</text>
</comment>
<evidence type="ECO:0000313" key="1">
    <source>
        <dbReference type="EMBL" id="MBB5149982.1"/>
    </source>
</evidence>
<dbReference type="Gene3D" id="3.10.350.10">
    <property type="entry name" value="LysM domain"/>
    <property type="match status" value="1"/>
</dbReference>
<sequence>MRFFLLTSIIIIIVTVIKIDLTEGTVPLIAFSESVDQCNEQLAVKTVPVITKEGDTLQGLLAQYPTDERISVPERMADFYKFNPHLKNQVIAPGELIKIPIYSNNHECKK</sequence>
<organism evidence="1 2">
    <name type="scientific">Ureibacillus thermosphaericus</name>
    <dbReference type="NCBI Taxonomy" id="51173"/>
    <lineage>
        <taxon>Bacteria</taxon>
        <taxon>Bacillati</taxon>
        <taxon>Bacillota</taxon>
        <taxon>Bacilli</taxon>
        <taxon>Bacillales</taxon>
        <taxon>Caryophanaceae</taxon>
        <taxon>Ureibacillus</taxon>
    </lineage>
</organism>
<dbReference type="AlphaFoldDB" id="A0A840PZA8"/>
<name>A0A840PZA8_URETH</name>
<dbReference type="RefSeq" id="WP_168412309.1">
    <property type="nucleotide sequence ID" value="NZ_JAAXPW010000014.1"/>
</dbReference>
<evidence type="ECO:0000313" key="2">
    <source>
        <dbReference type="Proteomes" id="UP000557217"/>
    </source>
</evidence>
<dbReference type="InterPro" id="IPR036779">
    <property type="entry name" value="LysM_dom_sf"/>
</dbReference>
<accession>A0A840PZA8</accession>
<dbReference type="Proteomes" id="UP000557217">
    <property type="component" value="Unassembled WGS sequence"/>
</dbReference>